<dbReference type="RefSeq" id="WP_378480139.1">
    <property type="nucleotide sequence ID" value="NZ_JBHUIW010000044.1"/>
</dbReference>
<keyword evidence="2" id="KW-1185">Reference proteome</keyword>
<dbReference type="EMBL" id="JBHUIW010000044">
    <property type="protein sequence ID" value="MFD2185007.1"/>
    <property type="molecule type" value="Genomic_DNA"/>
</dbReference>
<dbReference type="Proteomes" id="UP001597314">
    <property type="component" value="Unassembled WGS sequence"/>
</dbReference>
<reference evidence="2" key="1">
    <citation type="journal article" date="2019" name="Int. J. Syst. Evol. Microbiol.">
        <title>The Global Catalogue of Microorganisms (GCM) 10K type strain sequencing project: providing services to taxonomists for standard genome sequencing and annotation.</title>
        <authorList>
            <consortium name="The Broad Institute Genomics Platform"/>
            <consortium name="The Broad Institute Genome Sequencing Center for Infectious Disease"/>
            <person name="Wu L."/>
            <person name="Ma J."/>
        </authorList>
    </citation>
    <scope>NUCLEOTIDE SEQUENCE [LARGE SCALE GENOMIC DNA]</scope>
    <source>
        <strain evidence="2">CGMCC 1.6774</strain>
    </source>
</reference>
<sequence>MVAQNVDEAKLLDSRIPDFREIAALRGSLHDACSATLSPDDAAAALADFLRLIGAEPTEGNERYIGVLVGMLTGRDAVDDLDLADPVMVSPAALAIALRKLLRTERRRPPPAVVIDACRLAAIELDRLADRLVALSDLRDDVDAILDRPSPYTAIPSDADDDCPF</sequence>
<proteinExistence type="predicted"/>
<name>A0ABW5ARD0_9BRAD</name>
<protein>
    <submittedName>
        <fullName evidence="1">Uncharacterized protein</fullName>
    </submittedName>
</protein>
<comment type="caution">
    <text evidence="1">The sequence shown here is derived from an EMBL/GenBank/DDBJ whole genome shotgun (WGS) entry which is preliminary data.</text>
</comment>
<accession>A0ABW5ARD0</accession>
<gene>
    <name evidence="1" type="ORF">ACFSOX_22875</name>
</gene>
<evidence type="ECO:0000313" key="2">
    <source>
        <dbReference type="Proteomes" id="UP001597314"/>
    </source>
</evidence>
<evidence type="ECO:0000313" key="1">
    <source>
        <dbReference type="EMBL" id="MFD2185007.1"/>
    </source>
</evidence>
<organism evidence="1 2">
    <name type="scientific">Rhodoplanes azumiensis</name>
    <dbReference type="NCBI Taxonomy" id="1897628"/>
    <lineage>
        <taxon>Bacteria</taxon>
        <taxon>Pseudomonadati</taxon>
        <taxon>Pseudomonadota</taxon>
        <taxon>Alphaproteobacteria</taxon>
        <taxon>Hyphomicrobiales</taxon>
        <taxon>Nitrobacteraceae</taxon>
        <taxon>Rhodoplanes</taxon>
    </lineage>
</organism>